<reference evidence="3 4" key="1">
    <citation type="journal article" date="2016" name="J. Biotechnol.">
        <title>First complete genome sequence of a species in the genus Microterricola, an extremophilic cold active enzyme producing bacterial strain ERGS5:02 isolated from Sikkim Himalaya.</title>
        <authorList>
            <person name="Himanshu"/>
            <person name="Swarnkar M.K."/>
            <person name="Singh D."/>
            <person name="Kumar R."/>
        </authorList>
    </citation>
    <scope>NUCLEOTIDE SEQUENCE [LARGE SCALE GENOMIC DNA]</scope>
    <source>
        <strain evidence="3 4">ERGS5:02</strain>
    </source>
</reference>
<feature type="region of interest" description="Disordered" evidence="1">
    <location>
        <begin position="217"/>
        <end position="238"/>
    </location>
</feature>
<keyword evidence="2" id="KW-0812">Transmembrane</keyword>
<dbReference type="OrthoDB" id="5117357at2"/>
<evidence type="ECO:0008006" key="5">
    <source>
        <dbReference type="Google" id="ProtNLM"/>
    </source>
</evidence>
<dbReference type="AlphaFoldDB" id="A0A0Y0N165"/>
<feature type="transmembrane region" description="Helical" evidence="2">
    <location>
        <begin position="21"/>
        <end position="46"/>
    </location>
</feature>
<dbReference type="Proteomes" id="UP000058305">
    <property type="component" value="Chromosome"/>
</dbReference>
<accession>A0A0Y0N165</accession>
<evidence type="ECO:0000256" key="2">
    <source>
        <dbReference type="SAM" id="Phobius"/>
    </source>
</evidence>
<keyword evidence="4" id="KW-1185">Reference proteome</keyword>
<organism evidence="3 4">
    <name type="scientific">Microterricola viridarii</name>
    <dbReference type="NCBI Taxonomy" id="412690"/>
    <lineage>
        <taxon>Bacteria</taxon>
        <taxon>Bacillati</taxon>
        <taxon>Actinomycetota</taxon>
        <taxon>Actinomycetes</taxon>
        <taxon>Micrococcales</taxon>
        <taxon>Microbacteriaceae</taxon>
        <taxon>Microterricola</taxon>
    </lineage>
</organism>
<keyword evidence="2" id="KW-1133">Transmembrane helix</keyword>
<protein>
    <recommendedName>
        <fullName evidence="5">Prepilin-type N-terminal cleavage/methylation domain-containing protein</fullName>
    </recommendedName>
</protein>
<proteinExistence type="predicted"/>
<reference evidence="4" key="2">
    <citation type="submission" date="2016-01" db="EMBL/GenBank/DDBJ databases">
        <title>First complete genome sequence of a species in the genus Microterricola, an extremophilic cold active enzyme producing strain ERGS5:02 isolated from Sikkim Himalaya.</title>
        <authorList>
            <person name="Kumar R."/>
            <person name="Singh D."/>
            <person name="Swarnkar M.K."/>
        </authorList>
    </citation>
    <scope>NUCLEOTIDE SEQUENCE [LARGE SCALE GENOMIC DNA]</scope>
    <source>
        <strain evidence="4">ERGS5:02</strain>
    </source>
</reference>
<evidence type="ECO:0000313" key="3">
    <source>
        <dbReference type="EMBL" id="AMB57657.1"/>
    </source>
</evidence>
<name>A0A0Y0N165_9MICO</name>
<dbReference type="EMBL" id="CP014145">
    <property type="protein sequence ID" value="AMB57657.1"/>
    <property type="molecule type" value="Genomic_DNA"/>
</dbReference>
<dbReference type="RefSeq" id="WP_067225617.1">
    <property type="nucleotide sequence ID" value="NZ_CP014145.1"/>
</dbReference>
<dbReference type="KEGG" id="mvd:AWU67_00920"/>
<keyword evidence="2" id="KW-0472">Membrane</keyword>
<gene>
    <name evidence="3" type="ORF">AWU67_00920</name>
</gene>
<evidence type="ECO:0000256" key="1">
    <source>
        <dbReference type="SAM" id="MobiDB-lite"/>
    </source>
</evidence>
<evidence type="ECO:0000313" key="4">
    <source>
        <dbReference type="Proteomes" id="UP000058305"/>
    </source>
</evidence>
<sequence>MGAFNGAYTGQRTHKAERDRGIGLAELLVAMMVTLIAAAIVMGIFVSSTKSVATGAAAHADTGTASTLMNELSRVIRSGVKNQLSGVEKPPLIVAKPTSLTMYSLVDMDAVGVMRPVKVELSLNAAGALVEKRFKATLSADGSWTFPASSVVLLDRTLPGTILPRSASNPFDLFSYIKADGTEVTAPTAGLTDTQMADIVAVKVSLAVRADTKSSATPAKLSNKIGMPNVGTDRTDLP</sequence>